<feature type="region of interest" description="Disordered" evidence="1">
    <location>
        <begin position="1"/>
        <end position="25"/>
    </location>
</feature>
<feature type="compositionally biased region" description="Polar residues" evidence="1">
    <location>
        <begin position="89"/>
        <end position="103"/>
    </location>
</feature>
<gene>
    <name evidence="2" type="ORF">AAF712_003175</name>
</gene>
<feature type="region of interest" description="Disordered" evidence="1">
    <location>
        <begin position="49"/>
        <end position="103"/>
    </location>
</feature>
<organism evidence="2 3">
    <name type="scientific">Marasmius tenuissimus</name>
    <dbReference type="NCBI Taxonomy" id="585030"/>
    <lineage>
        <taxon>Eukaryota</taxon>
        <taxon>Fungi</taxon>
        <taxon>Dikarya</taxon>
        <taxon>Basidiomycota</taxon>
        <taxon>Agaricomycotina</taxon>
        <taxon>Agaricomycetes</taxon>
        <taxon>Agaricomycetidae</taxon>
        <taxon>Agaricales</taxon>
        <taxon>Marasmiineae</taxon>
        <taxon>Marasmiaceae</taxon>
        <taxon>Marasmius</taxon>
    </lineage>
</organism>
<proteinExistence type="predicted"/>
<evidence type="ECO:0000313" key="2">
    <source>
        <dbReference type="EMBL" id="KAL0069905.1"/>
    </source>
</evidence>
<sequence>MFFRSPRTPQADRHEDWNARGVEGHRQQLAERIRELSLEWRKEKAAREAEEELERKKKEAIEVPDSDSDDEMEIVQENLATSKKKPTKTYGSKQNTNRPNRLR</sequence>
<evidence type="ECO:0000256" key="1">
    <source>
        <dbReference type="SAM" id="MobiDB-lite"/>
    </source>
</evidence>
<name>A0ABR3A8P3_9AGAR</name>
<keyword evidence="3" id="KW-1185">Reference proteome</keyword>
<feature type="compositionally biased region" description="Basic and acidic residues" evidence="1">
    <location>
        <begin position="49"/>
        <end position="61"/>
    </location>
</feature>
<feature type="compositionally biased region" description="Basic and acidic residues" evidence="1">
    <location>
        <begin position="10"/>
        <end position="25"/>
    </location>
</feature>
<reference evidence="2 3" key="1">
    <citation type="submission" date="2024-05" db="EMBL/GenBank/DDBJ databases">
        <title>A draft genome resource for the thread blight pathogen Marasmius tenuissimus strain MS-2.</title>
        <authorList>
            <person name="Yulfo-Soto G.E."/>
            <person name="Baruah I.K."/>
            <person name="Amoako-Attah I."/>
            <person name="Bukari Y."/>
            <person name="Meinhardt L.W."/>
            <person name="Bailey B.A."/>
            <person name="Cohen S.P."/>
        </authorList>
    </citation>
    <scope>NUCLEOTIDE SEQUENCE [LARGE SCALE GENOMIC DNA]</scope>
    <source>
        <strain evidence="2 3">MS-2</strain>
    </source>
</reference>
<dbReference type="Proteomes" id="UP001437256">
    <property type="component" value="Unassembled WGS sequence"/>
</dbReference>
<comment type="caution">
    <text evidence="2">The sequence shown here is derived from an EMBL/GenBank/DDBJ whole genome shotgun (WGS) entry which is preliminary data.</text>
</comment>
<protein>
    <submittedName>
        <fullName evidence="2">Uncharacterized protein</fullName>
    </submittedName>
</protein>
<feature type="compositionally biased region" description="Acidic residues" evidence="1">
    <location>
        <begin position="62"/>
        <end position="74"/>
    </location>
</feature>
<accession>A0ABR3A8P3</accession>
<dbReference type="EMBL" id="JBBXMP010000010">
    <property type="protein sequence ID" value="KAL0069905.1"/>
    <property type="molecule type" value="Genomic_DNA"/>
</dbReference>
<evidence type="ECO:0000313" key="3">
    <source>
        <dbReference type="Proteomes" id="UP001437256"/>
    </source>
</evidence>